<dbReference type="GO" id="GO:0046081">
    <property type="term" value="P:dUTP catabolic process"/>
    <property type="evidence" value="ECO:0007669"/>
    <property type="project" value="TreeGrafter"/>
</dbReference>
<dbReference type="GO" id="GO:0046052">
    <property type="term" value="P:UTP catabolic process"/>
    <property type="evidence" value="ECO:0007669"/>
    <property type="project" value="TreeGrafter"/>
</dbReference>
<accession>A0A644YNM7</accession>
<dbReference type="Pfam" id="PF03819">
    <property type="entry name" value="MazG"/>
    <property type="match status" value="1"/>
</dbReference>
<keyword evidence="3" id="KW-0378">Hydrolase</keyword>
<evidence type="ECO:0000259" key="2">
    <source>
        <dbReference type="Pfam" id="PF03819"/>
    </source>
</evidence>
<gene>
    <name evidence="3" type="primary">mazG_17</name>
    <name evidence="3" type="ORF">SDC9_76592</name>
</gene>
<dbReference type="GO" id="GO:0006203">
    <property type="term" value="P:dGTP catabolic process"/>
    <property type="evidence" value="ECO:0007669"/>
    <property type="project" value="TreeGrafter"/>
</dbReference>
<dbReference type="InterPro" id="IPR004518">
    <property type="entry name" value="MazG-like_dom"/>
</dbReference>
<name>A0A644YNM7_9ZZZZ</name>
<dbReference type="Gene3D" id="1.10.287.1080">
    <property type="entry name" value="MazG-like"/>
    <property type="match status" value="1"/>
</dbReference>
<sequence>MARDDPRPLRAVPSAPPGTPYPQLDRFVEVMGILRQDCPWDAGQTHRSLVQYLVEETMETVEAIETGDPAHLREELGDLLLQVVFHATIAAEPGGAGFDLDDVARGVADKLIARHPYIFATEDVPEDLDATWEQRKRRLKGRTSTLDGIPQQLSAMHRASKVIGRAASHDVDLAGQGVALPTEAITAEELGRTVLGLVSRARASGLDPEQVTRDALRDLEQAVVRAEAAGQAGPGRAVPDTETDSEET</sequence>
<feature type="domain" description="NTP pyrophosphohydrolase MazG-like" evidence="2">
    <location>
        <begin position="44"/>
        <end position="119"/>
    </location>
</feature>
<protein>
    <submittedName>
        <fullName evidence="3">Nucleoside triphosphate pyrophosphohydrolase</fullName>
        <ecNumber evidence="3">3.6.1.8</ecNumber>
    </submittedName>
</protein>
<dbReference type="EC" id="3.6.1.8" evidence="3"/>
<dbReference type="CDD" id="cd11528">
    <property type="entry name" value="NTP-PPase_MazG_Nterm"/>
    <property type="match status" value="1"/>
</dbReference>
<feature type="region of interest" description="Disordered" evidence="1">
    <location>
        <begin position="1"/>
        <end position="21"/>
    </location>
</feature>
<reference evidence="3" key="1">
    <citation type="submission" date="2019-08" db="EMBL/GenBank/DDBJ databases">
        <authorList>
            <person name="Kucharzyk K."/>
            <person name="Murdoch R.W."/>
            <person name="Higgins S."/>
            <person name="Loffler F."/>
        </authorList>
    </citation>
    <scope>NUCLEOTIDE SEQUENCE</scope>
</reference>
<feature type="region of interest" description="Disordered" evidence="1">
    <location>
        <begin position="225"/>
        <end position="248"/>
    </location>
</feature>
<dbReference type="InterPro" id="IPR011551">
    <property type="entry name" value="NTP_PyrPHydrolase_MazG"/>
</dbReference>
<organism evidence="3">
    <name type="scientific">bioreactor metagenome</name>
    <dbReference type="NCBI Taxonomy" id="1076179"/>
    <lineage>
        <taxon>unclassified sequences</taxon>
        <taxon>metagenomes</taxon>
        <taxon>ecological metagenomes</taxon>
    </lineage>
</organism>
<dbReference type="InterPro" id="IPR048015">
    <property type="entry name" value="NTP-PPase_MazG-like_N"/>
</dbReference>
<dbReference type="GO" id="GO:0046061">
    <property type="term" value="P:dATP catabolic process"/>
    <property type="evidence" value="ECO:0007669"/>
    <property type="project" value="TreeGrafter"/>
</dbReference>
<dbReference type="AlphaFoldDB" id="A0A644YNM7"/>
<dbReference type="GO" id="GO:0046076">
    <property type="term" value="P:dTTP catabolic process"/>
    <property type="evidence" value="ECO:0007669"/>
    <property type="project" value="TreeGrafter"/>
</dbReference>
<proteinExistence type="predicted"/>
<comment type="caution">
    <text evidence="3">The sequence shown here is derived from an EMBL/GenBank/DDBJ whole genome shotgun (WGS) entry which is preliminary data.</text>
</comment>
<dbReference type="PANTHER" id="PTHR30522:SF0">
    <property type="entry name" value="NUCLEOSIDE TRIPHOSPHATE PYROPHOSPHOHYDROLASE"/>
    <property type="match status" value="1"/>
</dbReference>
<dbReference type="PANTHER" id="PTHR30522">
    <property type="entry name" value="NUCLEOSIDE TRIPHOSPHATE PYROPHOSPHOHYDROLASE"/>
    <property type="match status" value="1"/>
</dbReference>
<dbReference type="GO" id="GO:0046047">
    <property type="term" value="P:TTP catabolic process"/>
    <property type="evidence" value="ECO:0007669"/>
    <property type="project" value="TreeGrafter"/>
</dbReference>
<evidence type="ECO:0000256" key="1">
    <source>
        <dbReference type="SAM" id="MobiDB-lite"/>
    </source>
</evidence>
<dbReference type="EMBL" id="VSSQ01005680">
    <property type="protein sequence ID" value="MPM30050.1"/>
    <property type="molecule type" value="Genomic_DNA"/>
</dbReference>
<dbReference type="SUPFAM" id="SSF101386">
    <property type="entry name" value="all-alpha NTP pyrophosphatases"/>
    <property type="match status" value="1"/>
</dbReference>
<dbReference type="GO" id="GO:0047693">
    <property type="term" value="F:ATP diphosphatase activity"/>
    <property type="evidence" value="ECO:0007669"/>
    <property type="project" value="UniProtKB-EC"/>
</dbReference>
<evidence type="ECO:0000313" key="3">
    <source>
        <dbReference type="EMBL" id="MPM30050.1"/>
    </source>
</evidence>